<feature type="region of interest" description="Disordered" evidence="1">
    <location>
        <begin position="214"/>
        <end position="237"/>
    </location>
</feature>
<name>A0A8J2S907_9STRA</name>
<organism evidence="3 4">
    <name type="scientific">Pelagomonas calceolata</name>
    <dbReference type="NCBI Taxonomy" id="35677"/>
    <lineage>
        <taxon>Eukaryota</taxon>
        <taxon>Sar</taxon>
        <taxon>Stramenopiles</taxon>
        <taxon>Ochrophyta</taxon>
        <taxon>Pelagophyceae</taxon>
        <taxon>Pelagomonadales</taxon>
        <taxon>Pelagomonadaceae</taxon>
        <taxon>Pelagomonas</taxon>
    </lineage>
</organism>
<dbReference type="AlphaFoldDB" id="A0A8J2S907"/>
<keyword evidence="2" id="KW-1133">Transmembrane helix</keyword>
<evidence type="ECO:0008006" key="5">
    <source>
        <dbReference type="Google" id="ProtNLM"/>
    </source>
</evidence>
<sequence>MLAADKLLLQSSIRQNSIALKEKEFNLHHGNFNAVGTQAAVLAGFTVTAFIEFDCPPDTNRATKFAYYVSSIVSLAANILCVANTTFLSVWGTGLAMRGPDGSMARAVDGMYQLRRNVFALFGLGMMALLVTAIFGSWILMNVEAAAASTCASTAVLAYSIYMTWKSYRSITNMFHFNEDDAVSFDDLLDATQTLIPKGGAAARESVVERRGFAASGDGMGSPHPSATRLNAGAEVV</sequence>
<proteinExistence type="predicted"/>
<dbReference type="OrthoDB" id="10253246at2759"/>
<protein>
    <recommendedName>
        <fullName evidence="5">Transmembrane protein</fullName>
    </recommendedName>
</protein>
<dbReference type="EMBL" id="CAKKNE010000002">
    <property type="protein sequence ID" value="CAH0367063.1"/>
    <property type="molecule type" value="Genomic_DNA"/>
</dbReference>
<feature type="transmembrane region" description="Helical" evidence="2">
    <location>
        <begin position="32"/>
        <end position="53"/>
    </location>
</feature>
<keyword evidence="2" id="KW-0472">Membrane</keyword>
<comment type="caution">
    <text evidence="3">The sequence shown here is derived from an EMBL/GenBank/DDBJ whole genome shotgun (WGS) entry which is preliminary data.</text>
</comment>
<accession>A0A8J2S907</accession>
<evidence type="ECO:0000256" key="1">
    <source>
        <dbReference type="SAM" id="MobiDB-lite"/>
    </source>
</evidence>
<feature type="transmembrane region" description="Helical" evidence="2">
    <location>
        <begin position="65"/>
        <end position="97"/>
    </location>
</feature>
<dbReference type="Proteomes" id="UP000789595">
    <property type="component" value="Unassembled WGS sequence"/>
</dbReference>
<reference evidence="3" key="1">
    <citation type="submission" date="2021-11" db="EMBL/GenBank/DDBJ databases">
        <authorList>
            <consortium name="Genoscope - CEA"/>
            <person name="William W."/>
        </authorList>
    </citation>
    <scope>NUCLEOTIDE SEQUENCE</scope>
</reference>
<evidence type="ECO:0000313" key="3">
    <source>
        <dbReference type="EMBL" id="CAH0367063.1"/>
    </source>
</evidence>
<keyword evidence="4" id="KW-1185">Reference proteome</keyword>
<evidence type="ECO:0000256" key="2">
    <source>
        <dbReference type="SAM" id="Phobius"/>
    </source>
</evidence>
<evidence type="ECO:0000313" key="4">
    <source>
        <dbReference type="Proteomes" id="UP000789595"/>
    </source>
</evidence>
<keyword evidence="2" id="KW-0812">Transmembrane</keyword>
<feature type="transmembrane region" description="Helical" evidence="2">
    <location>
        <begin position="118"/>
        <end position="140"/>
    </location>
</feature>
<gene>
    <name evidence="3" type="ORF">PECAL_2P00610</name>
</gene>
<dbReference type="InterPro" id="IPR038350">
    <property type="entry name" value="Orai_sf"/>
</dbReference>
<dbReference type="Gene3D" id="1.20.140.140">
    <property type="entry name" value="Calcium release-activated calcium channel protein Orai"/>
    <property type="match status" value="1"/>
</dbReference>
<feature type="transmembrane region" description="Helical" evidence="2">
    <location>
        <begin position="146"/>
        <end position="165"/>
    </location>
</feature>